<dbReference type="Proteomes" id="UP000199300">
    <property type="component" value="Unassembled WGS sequence"/>
</dbReference>
<evidence type="ECO:0000313" key="12">
    <source>
        <dbReference type="Proteomes" id="UP000199300"/>
    </source>
</evidence>
<keyword evidence="2 9" id="KW-0963">Cytoplasm</keyword>
<gene>
    <name evidence="9" type="primary">cmk</name>
    <name evidence="11" type="ORF">SAMN04488134_10144</name>
</gene>
<dbReference type="RefSeq" id="WP_091493384.1">
    <property type="nucleotide sequence ID" value="NZ_FODJ01000001.1"/>
</dbReference>
<dbReference type="HAMAP" id="MF_00238">
    <property type="entry name" value="Cytidyl_kinase_type1"/>
    <property type="match status" value="1"/>
</dbReference>
<sequence>MSERKIAIAIDGPAAAGKSTVAKRIAQKLNYIYIDTGAMYRAITYVAIESQQSLADELQLYQLLLNTDIELSQGGSGQKVIVNGKDITEDIRNQQVTNSVSKVAAYRLIREEMVIRQRELAGKKGVVMDGRDIGSHVIPDAEVKIFLIASVRERAERRYYENKRKGFEASLAQLEKEIAERDKLDSERTVSPLIKAEDAIELDTTSLTIDQVTNCIFNIINEKVEA</sequence>
<feature type="binding site" evidence="9">
    <location>
        <begin position="12"/>
        <end position="20"/>
    </location>
    <ligand>
        <name>ATP</name>
        <dbReference type="ChEBI" id="CHEBI:30616"/>
    </ligand>
</feature>
<dbReference type="CDD" id="cd02020">
    <property type="entry name" value="CMPK"/>
    <property type="match status" value="1"/>
</dbReference>
<comment type="catalytic activity">
    <reaction evidence="8 9">
        <text>CMP + ATP = CDP + ADP</text>
        <dbReference type="Rhea" id="RHEA:11600"/>
        <dbReference type="ChEBI" id="CHEBI:30616"/>
        <dbReference type="ChEBI" id="CHEBI:58069"/>
        <dbReference type="ChEBI" id="CHEBI:60377"/>
        <dbReference type="ChEBI" id="CHEBI:456216"/>
        <dbReference type="EC" id="2.7.4.25"/>
    </reaction>
</comment>
<dbReference type="STRING" id="872970.SAMN04488134_10144"/>
<evidence type="ECO:0000256" key="7">
    <source>
        <dbReference type="ARBA" id="ARBA00047615"/>
    </source>
</evidence>
<dbReference type="GO" id="GO:0005524">
    <property type="term" value="F:ATP binding"/>
    <property type="evidence" value="ECO:0007669"/>
    <property type="project" value="UniProtKB-UniRule"/>
</dbReference>
<dbReference type="GO" id="GO:0036431">
    <property type="term" value="F:dCMP kinase activity"/>
    <property type="evidence" value="ECO:0007669"/>
    <property type="project" value="InterPro"/>
</dbReference>
<dbReference type="InterPro" id="IPR027417">
    <property type="entry name" value="P-loop_NTPase"/>
</dbReference>
<dbReference type="PANTHER" id="PTHR21299">
    <property type="entry name" value="CYTIDYLATE KINASE/PANTOATE-BETA-ALANINE LIGASE"/>
    <property type="match status" value="1"/>
</dbReference>
<dbReference type="SUPFAM" id="SSF52540">
    <property type="entry name" value="P-loop containing nucleoside triphosphate hydrolases"/>
    <property type="match status" value="1"/>
</dbReference>
<dbReference type="PANTHER" id="PTHR21299:SF2">
    <property type="entry name" value="CYTIDYLATE KINASE"/>
    <property type="match status" value="1"/>
</dbReference>
<organism evidence="11 12">
    <name type="scientific">Amphibacillus marinus</name>
    <dbReference type="NCBI Taxonomy" id="872970"/>
    <lineage>
        <taxon>Bacteria</taxon>
        <taxon>Bacillati</taxon>
        <taxon>Bacillota</taxon>
        <taxon>Bacilli</taxon>
        <taxon>Bacillales</taxon>
        <taxon>Bacillaceae</taxon>
        <taxon>Amphibacillus</taxon>
    </lineage>
</organism>
<dbReference type="NCBIfam" id="TIGR00017">
    <property type="entry name" value="cmk"/>
    <property type="match status" value="1"/>
</dbReference>
<evidence type="ECO:0000313" key="11">
    <source>
        <dbReference type="EMBL" id="SEN42299.1"/>
    </source>
</evidence>
<dbReference type="InterPro" id="IPR003136">
    <property type="entry name" value="Cytidylate_kin"/>
</dbReference>
<comment type="similarity">
    <text evidence="1 9">Belongs to the cytidylate kinase family. Type 1 subfamily.</text>
</comment>
<comment type="catalytic activity">
    <reaction evidence="7 9">
        <text>dCMP + ATP = dCDP + ADP</text>
        <dbReference type="Rhea" id="RHEA:25094"/>
        <dbReference type="ChEBI" id="CHEBI:30616"/>
        <dbReference type="ChEBI" id="CHEBI:57566"/>
        <dbReference type="ChEBI" id="CHEBI:58593"/>
        <dbReference type="ChEBI" id="CHEBI:456216"/>
        <dbReference type="EC" id="2.7.4.25"/>
    </reaction>
</comment>
<reference evidence="11 12" key="1">
    <citation type="submission" date="2016-10" db="EMBL/GenBank/DDBJ databases">
        <authorList>
            <person name="de Groot N.N."/>
        </authorList>
    </citation>
    <scope>NUCLEOTIDE SEQUENCE [LARGE SCALE GENOMIC DNA]</scope>
    <source>
        <strain evidence="11 12">CGMCC 1.10434</strain>
    </source>
</reference>
<dbReference type="EC" id="2.7.4.25" evidence="9"/>
<dbReference type="OrthoDB" id="9807434at2"/>
<evidence type="ECO:0000256" key="5">
    <source>
        <dbReference type="ARBA" id="ARBA00022777"/>
    </source>
</evidence>
<evidence type="ECO:0000259" key="10">
    <source>
        <dbReference type="Pfam" id="PF02224"/>
    </source>
</evidence>
<dbReference type="AlphaFoldDB" id="A0A1H8GER2"/>
<dbReference type="GO" id="GO:0015949">
    <property type="term" value="P:nucleobase-containing small molecule interconversion"/>
    <property type="evidence" value="ECO:0007669"/>
    <property type="project" value="TreeGrafter"/>
</dbReference>
<keyword evidence="12" id="KW-1185">Reference proteome</keyword>
<protein>
    <recommendedName>
        <fullName evidence="9">Cytidylate kinase</fullName>
        <shortName evidence="9">CK</shortName>
        <ecNumber evidence="9">2.7.4.25</ecNumber>
    </recommendedName>
    <alternativeName>
        <fullName evidence="9">Cytidine monophosphate kinase</fullName>
        <shortName evidence="9">CMP kinase</shortName>
    </alternativeName>
</protein>
<name>A0A1H8GER2_9BACI</name>
<evidence type="ECO:0000256" key="2">
    <source>
        <dbReference type="ARBA" id="ARBA00022490"/>
    </source>
</evidence>
<dbReference type="FunFam" id="3.40.50.300:FF:000484">
    <property type="entry name" value="Cytidylate kinase"/>
    <property type="match status" value="1"/>
</dbReference>
<evidence type="ECO:0000256" key="6">
    <source>
        <dbReference type="ARBA" id="ARBA00022840"/>
    </source>
</evidence>
<evidence type="ECO:0000256" key="9">
    <source>
        <dbReference type="HAMAP-Rule" id="MF_00238"/>
    </source>
</evidence>
<keyword evidence="5 9" id="KW-0418">Kinase</keyword>
<feature type="domain" description="Cytidylate kinase" evidence="10">
    <location>
        <begin position="8"/>
        <end position="221"/>
    </location>
</feature>
<accession>A0A1H8GER2</accession>
<proteinExistence type="inferred from homology"/>
<evidence type="ECO:0000256" key="4">
    <source>
        <dbReference type="ARBA" id="ARBA00022741"/>
    </source>
</evidence>
<dbReference type="Gene3D" id="3.40.50.300">
    <property type="entry name" value="P-loop containing nucleotide triphosphate hydrolases"/>
    <property type="match status" value="1"/>
</dbReference>
<dbReference type="GO" id="GO:0036430">
    <property type="term" value="F:CMP kinase activity"/>
    <property type="evidence" value="ECO:0007669"/>
    <property type="project" value="RHEA"/>
</dbReference>
<dbReference type="Pfam" id="PF02224">
    <property type="entry name" value="Cytidylate_kin"/>
    <property type="match status" value="1"/>
</dbReference>
<dbReference type="InterPro" id="IPR011994">
    <property type="entry name" value="Cytidylate_kinase_dom"/>
</dbReference>
<dbReference type="GO" id="GO:0006220">
    <property type="term" value="P:pyrimidine nucleotide metabolic process"/>
    <property type="evidence" value="ECO:0007669"/>
    <property type="project" value="UniProtKB-UniRule"/>
</dbReference>
<evidence type="ECO:0000256" key="8">
    <source>
        <dbReference type="ARBA" id="ARBA00048478"/>
    </source>
</evidence>
<dbReference type="GO" id="GO:0005829">
    <property type="term" value="C:cytosol"/>
    <property type="evidence" value="ECO:0007669"/>
    <property type="project" value="TreeGrafter"/>
</dbReference>
<evidence type="ECO:0000256" key="1">
    <source>
        <dbReference type="ARBA" id="ARBA00009427"/>
    </source>
</evidence>
<comment type="subcellular location">
    <subcellularLocation>
        <location evidence="9">Cytoplasm</location>
    </subcellularLocation>
</comment>
<keyword evidence="6 9" id="KW-0067">ATP-binding</keyword>
<evidence type="ECO:0000256" key="3">
    <source>
        <dbReference type="ARBA" id="ARBA00022679"/>
    </source>
</evidence>
<dbReference type="EMBL" id="FODJ01000001">
    <property type="protein sequence ID" value="SEN42299.1"/>
    <property type="molecule type" value="Genomic_DNA"/>
</dbReference>
<keyword evidence="4 9" id="KW-0547">Nucleotide-binding</keyword>
<keyword evidence="3 9" id="KW-0808">Transferase</keyword>